<dbReference type="KEGG" id="rde:RD1_1198"/>
<dbReference type="HOGENOM" id="CLU_062196_0_0_5"/>
<feature type="domain" description="Haem-binding uptake Tiki superfamily ChaN" evidence="2">
    <location>
        <begin position="31"/>
        <end position="222"/>
    </location>
</feature>
<accession>Q16AZ5</accession>
<sequence length="270" mass="28726">MLRNALLASCCGVVLCFAAWADVIVPPSEAFEADVVFLGEQHDNLTHHEVQASWVEQLSASALVFEMLTRAQASKITPDNRVDQATLGDVLDWQASGWPDFSMYYPIFAAAPEAPVFGAGVPRAQLREVMNGDVASLLGTDTAQRLGLDQPLPAAQQTVREALQRSAHCDALPEELLPKMVDVQRLRDAALAQAALQAYEQFGGPVIVITGNGHARADWGAPFILGQAAPDLSVFSLGKGEAGRMPDGSFTSVVDGPAVDRGSPCDAFAK</sequence>
<organism evidence="3 4">
    <name type="scientific">Roseobacter denitrificans (strain ATCC 33942 / OCh 114)</name>
    <name type="common">Erythrobacter sp. (strain OCh 114)</name>
    <name type="synonym">Roseobacter denitrificans</name>
    <dbReference type="NCBI Taxonomy" id="375451"/>
    <lineage>
        <taxon>Bacteria</taxon>
        <taxon>Pseudomonadati</taxon>
        <taxon>Pseudomonadota</taxon>
        <taxon>Alphaproteobacteria</taxon>
        <taxon>Rhodobacterales</taxon>
        <taxon>Roseobacteraceae</taxon>
        <taxon>Roseobacter</taxon>
    </lineage>
</organism>
<feature type="chain" id="PRO_5004184248" description="Haem-binding uptake Tiki superfamily ChaN domain-containing protein" evidence="1">
    <location>
        <begin position="22"/>
        <end position="270"/>
    </location>
</feature>
<evidence type="ECO:0000313" key="3">
    <source>
        <dbReference type="EMBL" id="ABG30848.1"/>
    </source>
</evidence>
<protein>
    <recommendedName>
        <fullName evidence="2">Haem-binding uptake Tiki superfamily ChaN domain-containing protein</fullName>
    </recommendedName>
</protein>
<evidence type="ECO:0000256" key="1">
    <source>
        <dbReference type="SAM" id="SignalP"/>
    </source>
</evidence>
<dbReference type="OrthoDB" id="9795827at2"/>
<dbReference type="AlphaFoldDB" id="Q16AZ5"/>
<proteinExistence type="predicted"/>
<reference evidence="3 4" key="1">
    <citation type="journal article" date="2007" name="J. Bacteriol.">
        <title>The complete genome sequence of Roseobacter denitrificans reveals a mixotrophic rather than photosynthetic metabolism.</title>
        <authorList>
            <person name="Swingley W.D."/>
            <person name="Sadekar S."/>
            <person name="Mastrian S.D."/>
            <person name="Matthies H.J."/>
            <person name="Hao J."/>
            <person name="Ramos H."/>
            <person name="Acharya C.R."/>
            <person name="Conrad A.L."/>
            <person name="Taylor H.L."/>
            <person name="Dejesa L.C."/>
            <person name="Shah M.K."/>
            <person name="O'huallachain M.E."/>
            <person name="Lince M.T."/>
            <person name="Blankenship R.E."/>
            <person name="Beatty J.T."/>
            <person name="Touchman J.W."/>
        </authorList>
    </citation>
    <scope>NUCLEOTIDE SEQUENCE [LARGE SCALE GENOMIC DNA]</scope>
    <source>
        <strain evidence="4">ATCC 33942 / OCh 114</strain>
    </source>
</reference>
<dbReference type="RefSeq" id="WP_011567468.1">
    <property type="nucleotide sequence ID" value="NC_008209.1"/>
</dbReference>
<evidence type="ECO:0000313" key="4">
    <source>
        <dbReference type="Proteomes" id="UP000007029"/>
    </source>
</evidence>
<dbReference type="Proteomes" id="UP000007029">
    <property type="component" value="Chromosome"/>
</dbReference>
<name>Q16AZ5_ROSDO</name>
<dbReference type="CDD" id="cd14727">
    <property type="entry name" value="ChanN-like"/>
    <property type="match status" value="1"/>
</dbReference>
<keyword evidence="4" id="KW-1185">Reference proteome</keyword>
<dbReference type="eggNOG" id="COG3016">
    <property type="taxonomic scope" value="Bacteria"/>
</dbReference>
<dbReference type="Gene3D" id="3.40.50.11550">
    <property type="match status" value="1"/>
</dbReference>
<dbReference type="STRING" id="375451.RD1_1198"/>
<dbReference type="SUPFAM" id="SSF159501">
    <property type="entry name" value="EreA/ChaN-like"/>
    <property type="match status" value="1"/>
</dbReference>
<dbReference type="InterPro" id="IPR007314">
    <property type="entry name" value="Cofac_haem-bd_dom"/>
</dbReference>
<dbReference type="Gene3D" id="1.10.8.760">
    <property type="entry name" value="Haem-binding uptake, Tiki superfamily, ChaN, domain 2"/>
    <property type="match status" value="1"/>
</dbReference>
<gene>
    <name evidence="3" type="ordered locus">RD1_1198</name>
</gene>
<dbReference type="EMBL" id="CP000362">
    <property type="protein sequence ID" value="ABG30848.1"/>
    <property type="molecule type" value="Genomic_DNA"/>
</dbReference>
<dbReference type="Pfam" id="PF04187">
    <property type="entry name" value="Cofac_haem_bdg"/>
    <property type="match status" value="1"/>
</dbReference>
<evidence type="ECO:0000259" key="2">
    <source>
        <dbReference type="Pfam" id="PF04187"/>
    </source>
</evidence>
<feature type="signal peptide" evidence="1">
    <location>
        <begin position="1"/>
        <end position="21"/>
    </location>
</feature>
<keyword evidence="1" id="KW-0732">Signal</keyword>